<dbReference type="SUPFAM" id="SSF81548">
    <property type="entry name" value="Subunit XII of photosystem I reaction centre, PsaM"/>
    <property type="match status" value="1"/>
</dbReference>
<accession>A0AB74TNT4</accession>
<evidence type="ECO:0000256" key="3">
    <source>
        <dbReference type="ARBA" id="ARBA00022836"/>
    </source>
</evidence>
<gene>
    <name evidence="7 8" type="primary">psaM</name>
</gene>
<geneLocation type="chloroplast" evidence="8"/>
<evidence type="ECO:0000256" key="5">
    <source>
        <dbReference type="ARBA" id="ARBA00023078"/>
    </source>
</evidence>
<keyword evidence="6 7" id="KW-0472">Membrane</keyword>
<dbReference type="NCBIfam" id="TIGR03053">
    <property type="entry name" value="PS_I_psaM"/>
    <property type="match status" value="1"/>
</dbReference>
<evidence type="ECO:0000313" key="8">
    <source>
        <dbReference type="EMBL" id="XAO38148.1"/>
    </source>
</evidence>
<keyword evidence="3 7" id="KW-0603">Photosystem I</keyword>
<dbReference type="GO" id="GO:0009535">
    <property type="term" value="C:chloroplast thylakoid membrane"/>
    <property type="evidence" value="ECO:0007669"/>
    <property type="project" value="UniProtKB-SubCell"/>
</dbReference>
<name>A0AB74TNT4_9STRA</name>
<organism evidence="8">
    <name type="scientific">Thalassiosira duostra</name>
    <dbReference type="NCBI Taxonomy" id="3145220"/>
    <lineage>
        <taxon>Eukaryota</taxon>
        <taxon>Sar</taxon>
        <taxon>Stramenopiles</taxon>
        <taxon>Ochrophyta</taxon>
        <taxon>Bacillariophyta</taxon>
        <taxon>Coscinodiscophyceae</taxon>
        <taxon>Thalassiosirophycidae</taxon>
        <taxon>Thalassiosirales</taxon>
        <taxon>Thalassiosiraceae</taxon>
        <taxon>Thalassiosira</taxon>
    </lineage>
</organism>
<comment type="subcellular location">
    <subcellularLocation>
        <location evidence="7">Plastid</location>
        <location evidence="7">Chloroplast thylakoid membrane</location>
        <topology evidence="7">Single-pass membrane protein</topology>
    </subcellularLocation>
</comment>
<comment type="similarity">
    <text evidence="7">Belongs to the PsaM family.</text>
</comment>
<keyword evidence="4 7" id="KW-1133">Transmembrane helix</keyword>
<evidence type="ECO:0000256" key="6">
    <source>
        <dbReference type="ARBA" id="ARBA00023136"/>
    </source>
</evidence>
<keyword evidence="8" id="KW-0934">Plastid</keyword>
<keyword evidence="5 7" id="KW-0793">Thylakoid</keyword>
<dbReference type="GO" id="GO:0015979">
    <property type="term" value="P:photosynthesis"/>
    <property type="evidence" value="ECO:0007669"/>
    <property type="project" value="UniProtKB-UniRule"/>
</dbReference>
<protein>
    <recommendedName>
        <fullName evidence="7">Photosystem I reaction center subunit XII</fullName>
    </recommendedName>
    <alternativeName>
        <fullName evidence="7">PSI-M</fullName>
    </alternativeName>
</protein>
<proteinExistence type="inferred from homology"/>
<dbReference type="Pfam" id="PF07465">
    <property type="entry name" value="PsaM"/>
    <property type="match status" value="1"/>
</dbReference>
<sequence length="30" mass="3257">MITDFQVYTALIAALVASVLAIRLGTTLYQ</sequence>
<dbReference type="GO" id="GO:0009522">
    <property type="term" value="C:photosystem I"/>
    <property type="evidence" value="ECO:0007669"/>
    <property type="project" value="UniProtKB-KW"/>
</dbReference>
<dbReference type="InterPro" id="IPR037279">
    <property type="entry name" value="PSI_PsaM_sf"/>
</dbReference>
<dbReference type="EMBL" id="OR666651">
    <property type="protein sequence ID" value="XAO38148.1"/>
    <property type="molecule type" value="Genomic_DNA"/>
</dbReference>
<evidence type="ECO:0000256" key="4">
    <source>
        <dbReference type="ARBA" id="ARBA00022989"/>
    </source>
</evidence>
<keyword evidence="1 7" id="KW-0602">Photosynthesis</keyword>
<evidence type="ECO:0000256" key="1">
    <source>
        <dbReference type="ARBA" id="ARBA00022531"/>
    </source>
</evidence>
<dbReference type="HAMAP" id="MF_00828">
    <property type="entry name" value="PSI_PsaM"/>
    <property type="match status" value="1"/>
</dbReference>
<evidence type="ECO:0000256" key="7">
    <source>
        <dbReference type="HAMAP-Rule" id="MF_00828"/>
    </source>
</evidence>
<keyword evidence="8" id="KW-0150">Chloroplast</keyword>
<reference evidence="8" key="1">
    <citation type="submission" date="2023-10" db="EMBL/GenBank/DDBJ databases">
        <authorList>
            <person name="Xiang Y."/>
        </authorList>
    </citation>
    <scope>NUCLEOTIDE SEQUENCE</scope>
    <source>
        <strain evidence="8">SXU-115</strain>
    </source>
</reference>
<dbReference type="InterPro" id="IPR010010">
    <property type="entry name" value="PSI_PsaM"/>
</dbReference>
<dbReference type="AlphaFoldDB" id="A0AB74TNT4"/>
<keyword evidence="2 7" id="KW-0812">Transmembrane</keyword>
<evidence type="ECO:0000256" key="2">
    <source>
        <dbReference type="ARBA" id="ARBA00022692"/>
    </source>
</evidence>